<dbReference type="EMBL" id="BQKI01000073">
    <property type="protein sequence ID" value="GJN16637.1"/>
    <property type="molecule type" value="Genomic_DNA"/>
</dbReference>
<sequence length="158" mass="16229">MQEMGKRHDGLLGCLLLLLCIAGSFTCWLPSVAAEGAHWHPDPDALPPLSAPPPTAGADLPHFGFPLQPTLGFAAAPPSSRSSGNGDGYPFIGSNPTVPLPTGMTDTTTVLPMPDTGAATATKSDVVGHAPSVPVHITIIVIALFFSILFLLSSTSCC</sequence>
<organism evidence="3 4">
    <name type="scientific">Eleusine coracana subsp. coracana</name>
    <dbReference type="NCBI Taxonomy" id="191504"/>
    <lineage>
        <taxon>Eukaryota</taxon>
        <taxon>Viridiplantae</taxon>
        <taxon>Streptophyta</taxon>
        <taxon>Embryophyta</taxon>
        <taxon>Tracheophyta</taxon>
        <taxon>Spermatophyta</taxon>
        <taxon>Magnoliopsida</taxon>
        <taxon>Liliopsida</taxon>
        <taxon>Poales</taxon>
        <taxon>Poaceae</taxon>
        <taxon>PACMAD clade</taxon>
        <taxon>Chloridoideae</taxon>
        <taxon>Cynodonteae</taxon>
        <taxon>Eleusininae</taxon>
        <taxon>Eleusine</taxon>
    </lineage>
</organism>
<evidence type="ECO:0000256" key="2">
    <source>
        <dbReference type="SAM" id="SignalP"/>
    </source>
</evidence>
<dbReference type="AlphaFoldDB" id="A0AAV5E1R2"/>
<proteinExistence type="predicted"/>
<evidence type="ECO:0000313" key="4">
    <source>
        <dbReference type="Proteomes" id="UP001054889"/>
    </source>
</evidence>
<evidence type="ECO:0000256" key="1">
    <source>
        <dbReference type="SAM" id="Phobius"/>
    </source>
</evidence>
<reference evidence="3" key="1">
    <citation type="journal article" date="2018" name="DNA Res.">
        <title>Multiple hybrid de novo genome assembly of finger millet, an orphan allotetraploid crop.</title>
        <authorList>
            <person name="Hatakeyama M."/>
            <person name="Aluri S."/>
            <person name="Balachadran M.T."/>
            <person name="Sivarajan S.R."/>
            <person name="Patrignani A."/>
            <person name="Gruter S."/>
            <person name="Poveda L."/>
            <person name="Shimizu-Inatsugi R."/>
            <person name="Baeten J."/>
            <person name="Francoijs K.J."/>
            <person name="Nataraja K.N."/>
            <person name="Reddy Y.A.N."/>
            <person name="Phadnis S."/>
            <person name="Ravikumar R.L."/>
            <person name="Schlapbach R."/>
            <person name="Sreeman S.M."/>
            <person name="Shimizu K.K."/>
        </authorList>
    </citation>
    <scope>NUCLEOTIDE SEQUENCE</scope>
</reference>
<accession>A0AAV5E1R2</accession>
<reference evidence="3" key="2">
    <citation type="submission" date="2021-12" db="EMBL/GenBank/DDBJ databases">
        <title>Resequencing data analysis of finger millet.</title>
        <authorList>
            <person name="Hatakeyama M."/>
            <person name="Aluri S."/>
            <person name="Balachadran M.T."/>
            <person name="Sivarajan S.R."/>
            <person name="Poveda L."/>
            <person name="Shimizu-Inatsugi R."/>
            <person name="Schlapbach R."/>
            <person name="Sreeman S.M."/>
            <person name="Shimizu K.K."/>
        </authorList>
    </citation>
    <scope>NUCLEOTIDE SEQUENCE</scope>
</reference>
<keyword evidence="1" id="KW-0472">Membrane</keyword>
<feature type="chain" id="PRO_5043831501" evidence="2">
    <location>
        <begin position="27"/>
        <end position="158"/>
    </location>
</feature>
<feature type="transmembrane region" description="Helical" evidence="1">
    <location>
        <begin position="133"/>
        <end position="152"/>
    </location>
</feature>
<protein>
    <submittedName>
        <fullName evidence="3">Uncharacterized protein</fullName>
    </submittedName>
</protein>
<dbReference type="PANTHER" id="PTHR34662">
    <property type="entry name" value="OS04G0422700 PROTEIN"/>
    <property type="match status" value="1"/>
</dbReference>
<keyword evidence="1" id="KW-0812">Transmembrane</keyword>
<dbReference type="PANTHER" id="PTHR34662:SF8">
    <property type="entry name" value="OS01G0963800 PROTEIN"/>
    <property type="match status" value="1"/>
</dbReference>
<feature type="signal peptide" evidence="2">
    <location>
        <begin position="1"/>
        <end position="26"/>
    </location>
</feature>
<name>A0AAV5E1R2_ELECO</name>
<gene>
    <name evidence="3" type="primary">gb03650</name>
    <name evidence="3" type="ORF">PR202_gb03650</name>
</gene>
<comment type="caution">
    <text evidence="3">The sequence shown here is derived from an EMBL/GenBank/DDBJ whole genome shotgun (WGS) entry which is preliminary data.</text>
</comment>
<keyword evidence="4" id="KW-1185">Reference proteome</keyword>
<evidence type="ECO:0000313" key="3">
    <source>
        <dbReference type="EMBL" id="GJN16637.1"/>
    </source>
</evidence>
<dbReference type="Proteomes" id="UP001054889">
    <property type="component" value="Unassembled WGS sequence"/>
</dbReference>
<keyword evidence="2" id="KW-0732">Signal</keyword>
<keyword evidence="1" id="KW-1133">Transmembrane helix</keyword>